<name>A0A0F9N650_9ZZZZ</name>
<proteinExistence type="predicted"/>
<gene>
    <name evidence="1" type="ORF">LCGC14_1375680</name>
</gene>
<evidence type="ECO:0000313" key="1">
    <source>
        <dbReference type="EMBL" id="KKM76882.1"/>
    </source>
</evidence>
<reference evidence="1" key="1">
    <citation type="journal article" date="2015" name="Nature">
        <title>Complex archaea that bridge the gap between prokaryotes and eukaryotes.</title>
        <authorList>
            <person name="Spang A."/>
            <person name="Saw J.H."/>
            <person name="Jorgensen S.L."/>
            <person name="Zaremba-Niedzwiedzka K."/>
            <person name="Martijn J."/>
            <person name="Lind A.E."/>
            <person name="van Eijk R."/>
            <person name="Schleper C."/>
            <person name="Guy L."/>
            <person name="Ettema T.J."/>
        </authorList>
    </citation>
    <scope>NUCLEOTIDE SEQUENCE</scope>
</reference>
<protein>
    <submittedName>
        <fullName evidence="1">Uncharacterized protein</fullName>
    </submittedName>
</protein>
<dbReference type="AlphaFoldDB" id="A0A0F9N650"/>
<organism evidence="1">
    <name type="scientific">marine sediment metagenome</name>
    <dbReference type="NCBI Taxonomy" id="412755"/>
    <lineage>
        <taxon>unclassified sequences</taxon>
        <taxon>metagenomes</taxon>
        <taxon>ecological metagenomes</taxon>
    </lineage>
</organism>
<dbReference type="EMBL" id="LAZR01008732">
    <property type="protein sequence ID" value="KKM76882.1"/>
    <property type="molecule type" value="Genomic_DNA"/>
</dbReference>
<sequence>MATGIQLLDDILTFIDRTWPELEGSLPDARVQGWVAEIESGTGRTVEQIRLDILQFVVGDERIDQFAGDVFEEFGLDPATGDETAEERIQRISDELQSGEKTFAGLRETLAGFAPPPQRTPDTIGGRQIPAGMRLIRITDPSGTDAGELFLLVGDVFGVNLAYEIGDRAALDEQFGGITNFESFETFTQAQFDESDTLLVGTTDELGPESLQAQFERDIRSLGLESPPAWLIADREAMTVFVTAVNEGWSTERTNNALSGTQAFKDRFIGLDVVMNQLGTSSITEGIAEFTRREDQIRQSLLASRGPSTDVSQETVTSLIASGWQPAEIEELLGLEKRVRDNPAAMDNINQILVFQGFDPLDPDDFVQFLQDQDALSLDPSFTPSDIFESINDALRFQALLTEGIEVDLGFATELGTGVSEGIASIDQFSRQAQLAAGFIAANQAELNFEKLGLSREDIIAAQFGEVPEGGRPVSEVNQILEQFARERSKAAQGFSGGQSFIDASGRLRTQGFADFA</sequence>
<accession>A0A0F9N650</accession>
<comment type="caution">
    <text evidence="1">The sequence shown here is derived from an EMBL/GenBank/DDBJ whole genome shotgun (WGS) entry which is preliminary data.</text>
</comment>